<comment type="caution">
    <text evidence="1">The sequence shown here is derived from an EMBL/GenBank/DDBJ whole genome shotgun (WGS) entry which is preliminary data.</text>
</comment>
<protein>
    <submittedName>
        <fullName evidence="1">Uncharacterized protein</fullName>
    </submittedName>
</protein>
<evidence type="ECO:0000313" key="2">
    <source>
        <dbReference type="Proteomes" id="UP000805193"/>
    </source>
</evidence>
<proteinExistence type="predicted"/>
<reference evidence="1 2" key="1">
    <citation type="journal article" date="2020" name="Cell">
        <title>Large-Scale Comparative Analyses of Tick Genomes Elucidate Their Genetic Diversity and Vector Capacities.</title>
        <authorList>
            <consortium name="Tick Genome and Microbiome Consortium (TIGMIC)"/>
            <person name="Jia N."/>
            <person name="Wang J."/>
            <person name="Shi W."/>
            <person name="Du L."/>
            <person name="Sun Y."/>
            <person name="Zhan W."/>
            <person name="Jiang J.F."/>
            <person name="Wang Q."/>
            <person name="Zhang B."/>
            <person name="Ji P."/>
            <person name="Bell-Sakyi L."/>
            <person name="Cui X.M."/>
            <person name="Yuan T.T."/>
            <person name="Jiang B.G."/>
            <person name="Yang W.F."/>
            <person name="Lam T.T."/>
            <person name="Chang Q.C."/>
            <person name="Ding S.J."/>
            <person name="Wang X.J."/>
            <person name="Zhu J.G."/>
            <person name="Ruan X.D."/>
            <person name="Zhao L."/>
            <person name="Wei J.T."/>
            <person name="Ye R.Z."/>
            <person name="Que T.C."/>
            <person name="Du C.H."/>
            <person name="Zhou Y.H."/>
            <person name="Cheng J.X."/>
            <person name="Dai P.F."/>
            <person name="Guo W.B."/>
            <person name="Han X.H."/>
            <person name="Huang E.J."/>
            <person name="Li L.F."/>
            <person name="Wei W."/>
            <person name="Gao Y.C."/>
            <person name="Liu J.Z."/>
            <person name="Shao H.Z."/>
            <person name="Wang X."/>
            <person name="Wang C.C."/>
            <person name="Yang T.C."/>
            <person name="Huo Q.B."/>
            <person name="Li W."/>
            <person name="Chen H.Y."/>
            <person name="Chen S.E."/>
            <person name="Zhou L.G."/>
            <person name="Ni X.B."/>
            <person name="Tian J.H."/>
            <person name="Sheng Y."/>
            <person name="Liu T."/>
            <person name="Pan Y.S."/>
            <person name="Xia L.Y."/>
            <person name="Li J."/>
            <person name="Zhao F."/>
            <person name="Cao W.C."/>
        </authorList>
    </citation>
    <scope>NUCLEOTIDE SEQUENCE [LARGE SCALE GENOMIC DNA]</scope>
    <source>
        <strain evidence="1">Iper-2018</strain>
    </source>
</reference>
<gene>
    <name evidence="1" type="ORF">HPB47_026162</name>
</gene>
<evidence type="ECO:0000313" key="1">
    <source>
        <dbReference type="EMBL" id="KAG0426736.1"/>
    </source>
</evidence>
<accession>A0AC60Q1A3</accession>
<name>A0AC60Q1A3_IXOPE</name>
<sequence length="379" mass="42406">MKMIAFVLEITPQQRSFLSSGIACDGTDRATLSYYLGLPQPKDRIQCTYVWIDGSGEALRCKTRTLDSEPTSPKELPIWNFDGSSTGQADGSNSDVHLYPVALFRDPFLGDPNKLVLCETYKHDHTPHESNKRHACKEAMDRVKELKPWFGIEQEYTLLDIDGRPYRWPKQGFPGPQGPYYCGVGPDRAFGREIVEAHYRACLFAGVRVAGTNAEVMPAQWEFQARISLHVGPCEGISAGDQLWMARFILQRVAEDFGLLVTLDPKPVSGDWNGAGAHTNFSIAHIERAIEKLALKHREHIRAYDPRGGRDNQRRLTGQHETSSIDDFSAGVADRGASVRIPRQVHQDRSGYLEDRRPASNCDPYSVTKAIVCTVCLSE</sequence>
<organism evidence="1 2">
    <name type="scientific">Ixodes persulcatus</name>
    <name type="common">Taiga tick</name>
    <dbReference type="NCBI Taxonomy" id="34615"/>
    <lineage>
        <taxon>Eukaryota</taxon>
        <taxon>Metazoa</taxon>
        <taxon>Ecdysozoa</taxon>
        <taxon>Arthropoda</taxon>
        <taxon>Chelicerata</taxon>
        <taxon>Arachnida</taxon>
        <taxon>Acari</taxon>
        <taxon>Parasitiformes</taxon>
        <taxon>Ixodida</taxon>
        <taxon>Ixodoidea</taxon>
        <taxon>Ixodidae</taxon>
        <taxon>Ixodinae</taxon>
        <taxon>Ixodes</taxon>
    </lineage>
</organism>
<dbReference type="Proteomes" id="UP000805193">
    <property type="component" value="Unassembled WGS sequence"/>
</dbReference>
<keyword evidence="2" id="KW-1185">Reference proteome</keyword>
<dbReference type="EMBL" id="JABSTQ010009691">
    <property type="protein sequence ID" value="KAG0426736.1"/>
    <property type="molecule type" value="Genomic_DNA"/>
</dbReference>